<comment type="caution">
    <text evidence="3">The sequence shown here is derived from an EMBL/GenBank/DDBJ whole genome shotgun (WGS) entry which is preliminary data.</text>
</comment>
<dbReference type="Proteomes" id="UP000626844">
    <property type="component" value="Unassembled WGS sequence"/>
</dbReference>
<protein>
    <recommendedName>
        <fullName evidence="5">Lipoprotein</fullName>
    </recommendedName>
</protein>
<name>A0A926NE52_9BACI</name>
<gene>
    <name evidence="3" type="ORF">IC621_02905</name>
</gene>
<dbReference type="AlphaFoldDB" id="A0A926NE52"/>
<dbReference type="EMBL" id="JACXAI010000002">
    <property type="protein sequence ID" value="MBD1379170.1"/>
    <property type="molecule type" value="Genomic_DNA"/>
</dbReference>
<dbReference type="RefSeq" id="WP_191155533.1">
    <property type="nucleotide sequence ID" value="NZ_JACXAI010000002.1"/>
</dbReference>
<feature type="chain" id="PRO_5039500219" description="Lipoprotein" evidence="2">
    <location>
        <begin position="22"/>
        <end position="124"/>
    </location>
</feature>
<sequence>MTKLIKLLSIISLILTITACSNNQTVSNPGSPASESQQTETPQQKELVKFTYTVTQINGSEYYGEASDGTGIYFTSENIQSSEINVNDQIIAFFEPENIVDGLVKVEKGIKVEDGSIVPESFYK</sequence>
<feature type="region of interest" description="Disordered" evidence="1">
    <location>
        <begin position="25"/>
        <end position="44"/>
    </location>
</feature>
<reference evidence="3" key="1">
    <citation type="submission" date="2020-09" db="EMBL/GenBank/DDBJ databases">
        <title>A novel bacterium of genus Bacillus, isolated from South China Sea.</title>
        <authorList>
            <person name="Huang H."/>
            <person name="Mo K."/>
            <person name="Hu Y."/>
        </authorList>
    </citation>
    <scope>NUCLEOTIDE SEQUENCE</scope>
    <source>
        <strain evidence="3">IB182487</strain>
    </source>
</reference>
<keyword evidence="4" id="KW-1185">Reference proteome</keyword>
<evidence type="ECO:0000256" key="2">
    <source>
        <dbReference type="SAM" id="SignalP"/>
    </source>
</evidence>
<proteinExistence type="predicted"/>
<evidence type="ECO:0000256" key="1">
    <source>
        <dbReference type="SAM" id="MobiDB-lite"/>
    </source>
</evidence>
<dbReference type="PROSITE" id="PS51257">
    <property type="entry name" value="PROKAR_LIPOPROTEIN"/>
    <property type="match status" value="1"/>
</dbReference>
<accession>A0A926NE52</accession>
<evidence type="ECO:0000313" key="3">
    <source>
        <dbReference type="EMBL" id="MBD1379170.1"/>
    </source>
</evidence>
<feature type="signal peptide" evidence="2">
    <location>
        <begin position="1"/>
        <end position="21"/>
    </location>
</feature>
<keyword evidence="2" id="KW-0732">Signal</keyword>
<evidence type="ECO:0000313" key="4">
    <source>
        <dbReference type="Proteomes" id="UP000626844"/>
    </source>
</evidence>
<organism evidence="3 4">
    <name type="scientific">Metabacillus arenae</name>
    <dbReference type="NCBI Taxonomy" id="2771434"/>
    <lineage>
        <taxon>Bacteria</taxon>
        <taxon>Bacillati</taxon>
        <taxon>Bacillota</taxon>
        <taxon>Bacilli</taxon>
        <taxon>Bacillales</taxon>
        <taxon>Bacillaceae</taxon>
        <taxon>Metabacillus</taxon>
    </lineage>
</organism>
<evidence type="ECO:0008006" key="5">
    <source>
        <dbReference type="Google" id="ProtNLM"/>
    </source>
</evidence>